<dbReference type="GO" id="GO:0005524">
    <property type="term" value="F:ATP binding"/>
    <property type="evidence" value="ECO:0007669"/>
    <property type="project" value="UniProtKB-UniRule"/>
</dbReference>
<name>A0A9N9ELJ8_9GLOM</name>
<dbReference type="InterPro" id="IPR000719">
    <property type="entry name" value="Prot_kinase_dom"/>
</dbReference>
<evidence type="ECO:0000313" key="4">
    <source>
        <dbReference type="Proteomes" id="UP000789396"/>
    </source>
</evidence>
<dbReference type="SUPFAM" id="SSF56112">
    <property type="entry name" value="Protein kinase-like (PK-like)"/>
    <property type="match status" value="1"/>
</dbReference>
<feature type="binding site" evidence="1">
    <location>
        <position position="55"/>
    </location>
    <ligand>
        <name>ATP</name>
        <dbReference type="ChEBI" id="CHEBI:30616"/>
    </ligand>
</feature>
<gene>
    <name evidence="3" type="ORF">RFULGI_LOCUS9591</name>
</gene>
<dbReference type="EMBL" id="CAJVPZ010017429">
    <property type="protein sequence ID" value="CAG8680440.1"/>
    <property type="molecule type" value="Genomic_DNA"/>
</dbReference>
<dbReference type="PRINTS" id="PR00109">
    <property type="entry name" value="TYRKINASE"/>
</dbReference>
<feature type="domain" description="Protein kinase" evidence="2">
    <location>
        <begin position="25"/>
        <end position="313"/>
    </location>
</feature>
<comment type="caution">
    <text evidence="3">The sequence shown here is derived from an EMBL/GenBank/DDBJ whole genome shotgun (WGS) entry which is preliminary data.</text>
</comment>
<dbReference type="InterPro" id="IPR011009">
    <property type="entry name" value="Kinase-like_dom_sf"/>
</dbReference>
<dbReference type="Proteomes" id="UP000789396">
    <property type="component" value="Unassembled WGS sequence"/>
</dbReference>
<dbReference type="InterPro" id="IPR001245">
    <property type="entry name" value="Ser-Thr/Tyr_kinase_cat_dom"/>
</dbReference>
<evidence type="ECO:0000256" key="1">
    <source>
        <dbReference type="PROSITE-ProRule" id="PRU10141"/>
    </source>
</evidence>
<proteinExistence type="predicted"/>
<dbReference type="InterPro" id="IPR017441">
    <property type="entry name" value="Protein_kinase_ATP_BS"/>
</dbReference>
<dbReference type="GO" id="GO:0004674">
    <property type="term" value="F:protein serine/threonine kinase activity"/>
    <property type="evidence" value="ECO:0007669"/>
    <property type="project" value="TreeGrafter"/>
</dbReference>
<dbReference type="PROSITE" id="PS50011">
    <property type="entry name" value="PROTEIN_KINASE_DOM"/>
    <property type="match status" value="1"/>
</dbReference>
<sequence>MSSLQEWFNAEVNGKEFNEIRYDDLKEHVFIGRGAFGEVYSANCVSIKTTVAVKKVFQSYLEKQDVFDAFIKERANSLKNLLVIKPIIDPNDGSYLIVMEYADSGCLQEFLNKERNNLQWTEKLSLAQQLAEGVAYIHNKDIVHRDLHDKNILVHQRQIKIADFGLSKNLNSTLTTQVSLLGILPYIEPKAIANGGYRKDKRSDIYSVGVLLWEISNLRPKINEIVVRLSTMRLEPVYSPPSQMPVNSKSSGHNPTLIFDENLAVPLRSNDDISPDYGTCTSGDQRLDELIKESQLKAIHMSNYIEWIEHDQLEDIEQIGKGGFSTVNSAIWCDGPREEWDEKTGQWERASNTKVKLHVCCDKVIRCYGITKDYQTGEYGLVQKYAIRGLKKRRHPKKKQSIYSSKLIDFSTLKLQDAKYETIEYKFDKE</sequence>
<accession>A0A9N9ELJ8</accession>
<keyword evidence="1" id="KW-0547">Nucleotide-binding</keyword>
<keyword evidence="4" id="KW-1185">Reference proteome</keyword>
<dbReference type="Gene3D" id="1.10.510.10">
    <property type="entry name" value="Transferase(Phosphotransferase) domain 1"/>
    <property type="match status" value="1"/>
</dbReference>
<organism evidence="3 4">
    <name type="scientific">Racocetra fulgida</name>
    <dbReference type="NCBI Taxonomy" id="60492"/>
    <lineage>
        <taxon>Eukaryota</taxon>
        <taxon>Fungi</taxon>
        <taxon>Fungi incertae sedis</taxon>
        <taxon>Mucoromycota</taxon>
        <taxon>Glomeromycotina</taxon>
        <taxon>Glomeromycetes</taxon>
        <taxon>Diversisporales</taxon>
        <taxon>Gigasporaceae</taxon>
        <taxon>Racocetra</taxon>
    </lineage>
</organism>
<reference evidence="3" key="1">
    <citation type="submission" date="2021-06" db="EMBL/GenBank/DDBJ databases">
        <authorList>
            <person name="Kallberg Y."/>
            <person name="Tangrot J."/>
            <person name="Rosling A."/>
        </authorList>
    </citation>
    <scope>NUCLEOTIDE SEQUENCE</scope>
    <source>
        <strain evidence="3">IN212</strain>
    </source>
</reference>
<feature type="non-terminal residue" evidence="3">
    <location>
        <position position="430"/>
    </location>
</feature>
<keyword evidence="1" id="KW-0067">ATP-binding</keyword>
<dbReference type="OrthoDB" id="2423522at2759"/>
<evidence type="ECO:0000259" key="2">
    <source>
        <dbReference type="PROSITE" id="PS50011"/>
    </source>
</evidence>
<dbReference type="AlphaFoldDB" id="A0A9N9ELJ8"/>
<dbReference type="Pfam" id="PF07714">
    <property type="entry name" value="PK_Tyr_Ser-Thr"/>
    <property type="match status" value="1"/>
</dbReference>
<evidence type="ECO:0000313" key="3">
    <source>
        <dbReference type="EMBL" id="CAG8680440.1"/>
    </source>
</evidence>
<dbReference type="InterPro" id="IPR051681">
    <property type="entry name" value="Ser/Thr_Kinases-Pseudokinases"/>
</dbReference>
<dbReference type="PANTHER" id="PTHR44329">
    <property type="entry name" value="SERINE/THREONINE-PROTEIN KINASE TNNI3K-RELATED"/>
    <property type="match status" value="1"/>
</dbReference>
<protein>
    <submittedName>
        <fullName evidence="3">2035_t:CDS:1</fullName>
    </submittedName>
</protein>
<dbReference type="PROSITE" id="PS00107">
    <property type="entry name" value="PROTEIN_KINASE_ATP"/>
    <property type="match status" value="1"/>
</dbReference>